<feature type="compositionally biased region" description="Low complexity" evidence="1">
    <location>
        <begin position="435"/>
        <end position="457"/>
    </location>
</feature>
<proteinExistence type="predicted"/>
<dbReference type="InterPro" id="IPR010730">
    <property type="entry name" value="HET"/>
</dbReference>
<evidence type="ECO:0000259" key="2">
    <source>
        <dbReference type="PROSITE" id="PS50011"/>
    </source>
</evidence>
<dbReference type="GO" id="GO:0005524">
    <property type="term" value="F:ATP binding"/>
    <property type="evidence" value="ECO:0007669"/>
    <property type="project" value="InterPro"/>
</dbReference>
<evidence type="ECO:0000256" key="1">
    <source>
        <dbReference type="SAM" id="MobiDB-lite"/>
    </source>
</evidence>
<dbReference type="PROSITE" id="PS00108">
    <property type="entry name" value="PROTEIN_KINASE_ST"/>
    <property type="match status" value="1"/>
</dbReference>
<dbReference type="Pfam" id="PF00069">
    <property type="entry name" value="Pkinase"/>
    <property type="match status" value="1"/>
</dbReference>
<dbReference type="Gene3D" id="1.10.510.10">
    <property type="entry name" value="Transferase(Phosphotransferase) domain 1"/>
    <property type="match status" value="1"/>
</dbReference>
<dbReference type="PANTHER" id="PTHR33112:SF1">
    <property type="entry name" value="HETEROKARYON INCOMPATIBILITY DOMAIN-CONTAINING PROTEIN"/>
    <property type="match status" value="1"/>
</dbReference>
<dbReference type="Pfam" id="PF06985">
    <property type="entry name" value="HET"/>
    <property type="match status" value="1"/>
</dbReference>
<dbReference type="InterPro" id="IPR008271">
    <property type="entry name" value="Ser/Thr_kinase_AS"/>
</dbReference>
<dbReference type="EMBL" id="ML977332">
    <property type="protein sequence ID" value="KAF2112127.1"/>
    <property type="molecule type" value="Genomic_DNA"/>
</dbReference>
<feature type="region of interest" description="Disordered" evidence="1">
    <location>
        <begin position="416"/>
        <end position="469"/>
    </location>
</feature>
<reference evidence="3" key="1">
    <citation type="journal article" date="2020" name="Stud. Mycol.">
        <title>101 Dothideomycetes genomes: a test case for predicting lifestyles and emergence of pathogens.</title>
        <authorList>
            <person name="Haridas S."/>
            <person name="Albert R."/>
            <person name="Binder M."/>
            <person name="Bloem J."/>
            <person name="Labutti K."/>
            <person name="Salamov A."/>
            <person name="Andreopoulos B."/>
            <person name="Baker S."/>
            <person name="Barry K."/>
            <person name="Bills G."/>
            <person name="Bluhm B."/>
            <person name="Cannon C."/>
            <person name="Castanera R."/>
            <person name="Culley D."/>
            <person name="Daum C."/>
            <person name="Ezra D."/>
            <person name="Gonzalez J."/>
            <person name="Henrissat B."/>
            <person name="Kuo A."/>
            <person name="Liang C."/>
            <person name="Lipzen A."/>
            <person name="Lutzoni F."/>
            <person name="Magnuson J."/>
            <person name="Mondo S."/>
            <person name="Nolan M."/>
            <person name="Ohm R."/>
            <person name="Pangilinan J."/>
            <person name="Park H.-J."/>
            <person name="Ramirez L."/>
            <person name="Alfaro M."/>
            <person name="Sun H."/>
            <person name="Tritt A."/>
            <person name="Yoshinaga Y."/>
            <person name="Zwiers L.-H."/>
            <person name="Turgeon B."/>
            <person name="Goodwin S."/>
            <person name="Spatafora J."/>
            <person name="Crous P."/>
            <person name="Grigoriev I."/>
        </authorList>
    </citation>
    <scope>NUCLEOTIDE SEQUENCE</scope>
    <source>
        <strain evidence="3">CBS 627.86</strain>
    </source>
</reference>
<protein>
    <recommendedName>
        <fullName evidence="2">Protein kinase domain-containing protein</fullName>
    </recommendedName>
</protein>
<feature type="compositionally biased region" description="Polar residues" evidence="1">
    <location>
        <begin position="492"/>
        <end position="506"/>
    </location>
</feature>
<dbReference type="InterPro" id="IPR011009">
    <property type="entry name" value="Kinase-like_dom_sf"/>
</dbReference>
<dbReference type="PANTHER" id="PTHR33112">
    <property type="entry name" value="DOMAIN PROTEIN, PUTATIVE-RELATED"/>
    <property type="match status" value="1"/>
</dbReference>
<gene>
    <name evidence="3" type="ORF">BDV96DRAFT_581187</name>
</gene>
<dbReference type="InterPro" id="IPR000719">
    <property type="entry name" value="Prot_kinase_dom"/>
</dbReference>
<dbReference type="Proteomes" id="UP000799770">
    <property type="component" value="Unassembled WGS sequence"/>
</dbReference>
<dbReference type="SMART" id="SM00220">
    <property type="entry name" value="S_TKc"/>
    <property type="match status" value="1"/>
</dbReference>
<dbReference type="PROSITE" id="PS50011">
    <property type="entry name" value="PROTEIN_KINASE_DOM"/>
    <property type="match status" value="1"/>
</dbReference>
<dbReference type="GO" id="GO:0004672">
    <property type="term" value="F:protein kinase activity"/>
    <property type="evidence" value="ECO:0007669"/>
    <property type="project" value="InterPro"/>
</dbReference>
<feature type="compositionally biased region" description="Acidic residues" evidence="1">
    <location>
        <begin position="416"/>
        <end position="434"/>
    </location>
</feature>
<keyword evidence="4" id="KW-1185">Reference proteome</keyword>
<dbReference type="SUPFAM" id="SSF56112">
    <property type="entry name" value="Protein kinase-like (PK-like)"/>
    <property type="match status" value="1"/>
</dbReference>
<feature type="domain" description="Protein kinase" evidence="2">
    <location>
        <begin position="912"/>
        <end position="1191"/>
    </location>
</feature>
<dbReference type="OrthoDB" id="4062651at2759"/>
<sequence length="1571" mass="173157">MDASHFQFNNIDFSNMNYLPVDQQSFAKPEGDTSAFFFGDEGIDTTTAGATQYGLGSAQQSFESNTTDLFPVPQSGFDMQHTMSMDNTLGSASWSQMSPQVNDFVAPTPMQSFASPYPQYSNALGKRPLQLDTQDFPQPKRLEFDSFSSFAPTTSVTGSSWTMETQPTPSSCVELGLSDEAVDVCSLWFSKYAVLPSDRQIDALGQLTGEPVEAIRQWFGKLCKQGFSGHDSAYKSQTASFTQQEPLINNTISSELAATACSHDNTQATQPVLRGGRKGCTPVSDPLLLARDPSKIYQCTRKCGKRYGRKCDWKRNEEEGYPSKSWICSLCRNSSADKVKPCFRRYHFAQHFKNIHPGLDCEDFEEDSIVHTDTTFPRRCGFCPHRFTTRQDRIDHIADHFKKGKCMLDWNDDEDNTDDDNMDDDDKPDNDGFDDNSPSSGPSGNDGPSGPGPKQDGSGSGGYGGGGYFPPSGFMQFQLSGFKQANAGGEVQDNNSLDSSQRLQQRTESDSDLTDQRQNSSLREVEDIHQKSSENCGHCGTSVYYSGHSICRAILQSSAQDDPLPLAGDGIAQSLKDPILQVPPHSLTPPPPIPDDGYDSGIEFPHFRKLHDQHPGDGKKCPITDCQVTFKNLRVHLLSHQNQRPEKCPIETCEYHVKGFNRKYDQVRHTLTHYTGDLVCGFCPSSKPEAEKSFNRADIYKRHLASVHGAEQSTPASRLQSRLQTRSSRGANECSGDCSTCPITFTNIQEFYEHLEGCIMTAIQRQNEHFAVNTGEKAPQEAPFANHDDLKSRDHHVGSSLNVDSHDNTTEAIEGLQGLPSSSGLSGVQIVAPKPLSLLIEDSNSVADVLTTPKTVPSNVGVDDDLTTAELSKLLEIEAVATSRLHGVDAADNQVSSQIDIPSSQSQTSRSFLSVRLLGAGGFSTVDEVVHRKTNLRVSRKTLKNRQQSAIAEVKKEVGVLQKLRHPHIIRFLGAYSQGDKVSILLSPVAETTLALWLERCYVEKPTGLAATIAKMYGCLASSVRYLHEQRPVVKHMDIKPANILIVNGNTDHPHVVLCDFGISSSEGLTDDIIGDRHQPLTRQYCAPEVPGGFAREQAADIWSLGCVFLEMAIAALSQTNAQWHGFRDEFCGCEGKCYWENVAGLQAWLAGFLDETTNDLETLMLHTVKQMLSGEPTERPDAASLTMIFAPAPCCLSWPNEKVSYPGPVEELSTAEMLVQEDGVDCLAQLKLCRGSEHEQDLDPFLRAKSWLQECSHDHDACQHQVNGKSSLPTRLLDTQPDGIGGLSVRVMNTADILSSAEATDYAVVSHVWSETDLKLSDKLLQTTQGDLLRATLPRAVNDAITTASRVGYRYLWVDSLCVRQDSEEEKQRECGAMASVYRNASLTIVVDKHDKLDPTLPWYNSGDTAWDTRIWGLQERFLSRRLLRISGEQLYWECNALKASETFPHGLPSLVWEKVHTKSTSTSLPTSALKAEHVPRPGRYSQFLKKEEDHMKFANPVVKTENAVKKGGDVKNEWLGGTAKSLGRVQGGCCGDGGHASEVPNRGCTGDAAKDAKLYAEPEGIEWEM</sequence>
<feature type="region of interest" description="Disordered" evidence="1">
    <location>
        <begin position="780"/>
        <end position="806"/>
    </location>
</feature>
<dbReference type="CDD" id="cd00180">
    <property type="entry name" value="PKc"/>
    <property type="match status" value="1"/>
</dbReference>
<evidence type="ECO:0000313" key="4">
    <source>
        <dbReference type="Proteomes" id="UP000799770"/>
    </source>
</evidence>
<feature type="region of interest" description="Disordered" evidence="1">
    <location>
        <begin position="487"/>
        <end position="522"/>
    </location>
</feature>
<name>A0A6A5YZV1_9PLEO</name>
<accession>A0A6A5YZV1</accession>
<dbReference type="SMART" id="SM00355">
    <property type="entry name" value="ZnF_C2H2"/>
    <property type="match status" value="6"/>
</dbReference>
<dbReference type="InterPro" id="IPR013087">
    <property type="entry name" value="Znf_C2H2_type"/>
</dbReference>
<dbReference type="Gene3D" id="3.30.160.60">
    <property type="entry name" value="Classic Zinc Finger"/>
    <property type="match status" value="1"/>
</dbReference>
<organism evidence="3 4">
    <name type="scientific">Lophiotrema nucula</name>
    <dbReference type="NCBI Taxonomy" id="690887"/>
    <lineage>
        <taxon>Eukaryota</taxon>
        <taxon>Fungi</taxon>
        <taxon>Dikarya</taxon>
        <taxon>Ascomycota</taxon>
        <taxon>Pezizomycotina</taxon>
        <taxon>Dothideomycetes</taxon>
        <taxon>Pleosporomycetidae</taxon>
        <taxon>Pleosporales</taxon>
        <taxon>Lophiotremataceae</taxon>
        <taxon>Lophiotrema</taxon>
    </lineage>
</organism>
<feature type="compositionally biased region" description="Gly residues" evidence="1">
    <location>
        <begin position="458"/>
        <end position="468"/>
    </location>
</feature>
<feature type="compositionally biased region" description="Basic and acidic residues" evidence="1">
    <location>
        <begin position="786"/>
        <end position="797"/>
    </location>
</feature>
<evidence type="ECO:0000313" key="3">
    <source>
        <dbReference type="EMBL" id="KAF2112127.1"/>
    </source>
</evidence>